<reference evidence="13 14" key="1">
    <citation type="journal article" date="2024" name="bioRxiv">
        <title>Comparative genomics of Cryptococcus and Kwoniella reveals pathogenesis evolution and contrasting karyotype dynamics via intercentromeric recombination or chromosome fusion.</title>
        <authorList>
            <person name="Coelho M.A."/>
            <person name="David-Palma M."/>
            <person name="Shea T."/>
            <person name="Bowers K."/>
            <person name="McGinley-Smith S."/>
            <person name="Mohammad A.W."/>
            <person name="Gnirke A."/>
            <person name="Yurkov A.M."/>
            <person name="Nowrousian M."/>
            <person name="Sun S."/>
            <person name="Cuomo C.A."/>
            <person name="Heitman J."/>
        </authorList>
    </citation>
    <scope>NUCLEOTIDE SEQUENCE [LARGE SCALE GENOMIC DNA]</scope>
    <source>
        <strain evidence="13 14">CBS 13917</strain>
    </source>
</reference>
<dbReference type="GeneID" id="92183224"/>
<comment type="caution">
    <text evidence="13">The sequence shown here is derived from an EMBL/GenBank/DDBJ whole genome shotgun (WGS) entry which is preliminary data.</text>
</comment>
<keyword evidence="10 11" id="KW-0131">Cell cycle</keyword>
<dbReference type="GO" id="GO:0003682">
    <property type="term" value="F:chromatin binding"/>
    <property type="evidence" value="ECO:0007669"/>
    <property type="project" value="TreeGrafter"/>
</dbReference>
<evidence type="ECO:0000256" key="2">
    <source>
        <dbReference type="ARBA" id="ARBA00004496"/>
    </source>
</evidence>
<comment type="similarity">
    <text evidence="3 11">Belongs to the CND2 (condensin subunit 2) family.</text>
</comment>
<evidence type="ECO:0000256" key="12">
    <source>
        <dbReference type="SAM" id="MobiDB-lite"/>
    </source>
</evidence>
<dbReference type="PANTHER" id="PTHR13108:SF9">
    <property type="entry name" value="CONDENSIN COMPLEX SUBUNIT 2"/>
    <property type="match status" value="1"/>
</dbReference>
<evidence type="ECO:0000256" key="8">
    <source>
        <dbReference type="ARBA" id="ARBA00022776"/>
    </source>
</evidence>
<dbReference type="AlphaFoldDB" id="A0AAW0YYR9"/>
<feature type="compositionally biased region" description="Low complexity" evidence="12">
    <location>
        <begin position="19"/>
        <end position="34"/>
    </location>
</feature>
<dbReference type="GO" id="GO:0005737">
    <property type="term" value="C:cytoplasm"/>
    <property type="evidence" value="ECO:0007669"/>
    <property type="project" value="UniProtKB-SubCell"/>
</dbReference>
<dbReference type="GO" id="GO:0051301">
    <property type="term" value="P:cell division"/>
    <property type="evidence" value="ECO:0007669"/>
    <property type="project" value="UniProtKB-KW"/>
</dbReference>
<dbReference type="KEGG" id="kne:92183224"/>
<feature type="compositionally biased region" description="Low complexity" evidence="12">
    <location>
        <begin position="84"/>
        <end position="96"/>
    </location>
</feature>
<name>A0AAW0YYR9_9TREE</name>
<evidence type="ECO:0000256" key="5">
    <source>
        <dbReference type="ARBA" id="ARBA00022454"/>
    </source>
</evidence>
<keyword evidence="8 11" id="KW-0498">Mitosis</keyword>
<dbReference type="RefSeq" id="XP_066800826.1">
    <property type="nucleotide sequence ID" value="XM_066949053.1"/>
</dbReference>
<sequence>MPTAIPSPVNRIPSKQKHSSSTSTPTSGSPLQPSRQNNPNIPMNDDVAEKAKRRKSAHFGDLGVSDGGKGTGNGKRTVSALAVQQQAHHQQQGMGQRKAKRLSTVQPDLPVVSMEVMNNNFEEWMKLATDNKITANNTWNFALIDYFADLTLLRNGPDDQSINFQKASCTLDGCIKIWTSRVDSVATETGKLLSGLAGGGGAENVEDEDADGDEEDGGEPKATRKTARSEATLAKSFSQLQVKKFDLEFTVDPLFKKTCADFDEGGAMGLLMNHLSVDGKGRVVFDAGDAGANDEDEEEGDAQEGEEMIDLEKLRDFVPSLDTVKDLNISDTLSSFRFSSDPDAIPDYSALFGLKDSYNDDEERRAFDDDNGFGGDGDFPHNTGEAHDFFGDEDFEAGPSGGGGFDDGASMIGDDVEGTEVYGDGNGRLGGSLAMAGPGEALGPFDPRRQAGQGELVMAFGAGDGDEEGMFDYFDKGFGKAWAGADHWKLRKVTRKDTAAPAAGVTKAARAAKAPFTIDFSSPSTSATSSKTLFASASKSSIILPTTRTANASRSGKQGAAVKRKEEWLLPDDMHFSSRQLLRLFLKPKFSLRMRRNASAARMAENPDGEIDENFWAQAAADRADVDGGEEGLDIDSAPNPFESQFFHDDADDVYVDDALDAVDGATVMGDQGDADDLWQGTQGQELRKSRPENVNFAKKAKRVDVKRLKDDIWSGLKVLVPSEAKDTNDLSSEEEIDTPKTPEVAPVKTFDTVIQNLRTAYPQEKMSEISTSFCFICLLHLANEEGLKIETARFDGKAGEDVGCQGVYEGSLDDRQEELGRGRMDVGEKGDRVIGELQALRVYKDPSAGRAA</sequence>
<evidence type="ECO:0000256" key="1">
    <source>
        <dbReference type="ARBA" id="ARBA00004286"/>
    </source>
</evidence>
<accession>A0AAW0YYR9</accession>
<evidence type="ECO:0000313" key="14">
    <source>
        <dbReference type="Proteomes" id="UP001388673"/>
    </source>
</evidence>
<evidence type="ECO:0000256" key="10">
    <source>
        <dbReference type="ARBA" id="ARBA00023306"/>
    </source>
</evidence>
<dbReference type="GO" id="GO:0007076">
    <property type="term" value="P:mitotic chromosome condensation"/>
    <property type="evidence" value="ECO:0007669"/>
    <property type="project" value="InterPro"/>
</dbReference>
<evidence type="ECO:0000256" key="6">
    <source>
        <dbReference type="ARBA" id="ARBA00022490"/>
    </source>
</evidence>
<protein>
    <recommendedName>
        <fullName evidence="4 11">Condensin complex subunit 2</fullName>
    </recommendedName>
</protein>
<evidence type="ECO:0000256" key="9">
    <source>
        <dbReference type="ARBA" id="ARBA00023067"/>
    </source>
</evidence>
<dbReference type="Proteomes" id="UP001388673">
    <property type="component" value="Unassembled WGS sequence"/>
</dbReference>
<keyword evidence="7 11" id="KW-0132">Cell division</keyword>
<feature type="region of interest" description="Disordered" evidence="12">
    <location>
        <begin position="196"/>
        <end position="228"/>
    </location>
</feature>
<evidence type="ECO:0000256" key="7">
    <source>
        <dbReference type="ARBA" id="ARBA00022618"/>
    </source>
</evidence>
<feature type="compositionally biased region" description="Acidic residues" evidence="12">
    <location>
        <begin position="204"/>
        <end position="217"/>
    </location>
</feature>
<dbReference type="InterPro" id="IPR022816">
    <property type="entry name" value="Condensin_barren_su2"/>
</dbReference>
<dbReference type="PANTHER" id="PTHR13108">
    <property type="entry name" value="CONDENSIN COMPLEX SUBUNIT 2"/>
    <property type="match status" value="1"/>
</dbReference>
<dbReference type="GO" id="GO:0000796">
    <property type="term" value="C:condensin complex"/>
    <property type="evidence" value="ECO:0007669"/>
    <property type="project" value="InterPro"/>
</dbReference>
<comment type="subcellular location">
    <subcellularLocation>
        <location evidence="1">Chromosome</location>
    </subcellularLocation>
    <subcellularLocation>
        <location evidence="2">Cytoplasm</location>
    </subcellularLocation>
</comment>
<dbReference type="PIRSF" id="PIRSF017126">
    <property type="entry name" value="Condensin_H"/>
    <property type="match status" value="1"/>
</dbReference>
<evidence type="ECO:0000256" key="4">
    <source>
        <dbReference type="ARBA" id="ARBA00016065"/>
    </source>
</evidence>
<evidence type="ECO:0000256" key="11">
    <source>
        <dbReference type="PIRNR" id="PIRNR017126"/>
    </source>
</evidence>
<keyword evidence="9 11" id="KW-0226">DNA condensation</keyword>
<evidence type="ECO:0000313" key="13">
    <source>
        <dbReference type="EMBL" id="KAK8846876.1"/>
    </source>
</evidence>
<evidence type="ECO:0000256" key="3">
    <source>
        <dbReference type="ARBA" id="ARBA00009471"/>
    </source>
</evidence>
<proteinExistence type="inferred from homology"/>
<feature type="region of interest" description="Disordered" evidence="12">
    <location>
        <begin position="1"/>
        <end position="99"/>
    </location>
</feature>
<comment type="function">
    <text evidence="11">Regulatory subunit of the condensin complex, a complex required for conversion of interphase chromatin into mitotic-like condense chromosomes.</text>
</comment>
<organism evidence="13 14">
    <name type="scientific">Kwoniella newhampshirensis</name>
    <dbReference type="NCBI Taxonomy" id="1651941"/>
    <lineage>
        <taxon>Eukaryota</taxon>
        <taxon>Fungi</taxon>
        <taxon>Dikarya</taxon>
        <taxon>Basidiomycota</taxon>
        <taxon>Agaricomycotina</taxon>
        <taxon>Tremellomycetes</taxon>
        <taxon>Tremellales</taxon>
        <taxon>Cryptococcaceae</taxon>
        <taxon>Kwoniella</taxon>
    </lineage>
</organism>
<dbReference type="Pfam" id="PF05786">
    <property type="entry name" value="Cnd2"/>
    <property type="match status" value="1"/>
</dbReference>
<dbReference type="EMBL" id="JBCAWK010000011">
    <property type="protein sequence ID" value="KAK8846876.1"/>
    <property type="molecule type" value="Genomic_DNA"/>
</dbReference>
<gene>
    <name evidence="13" type="ORF">IAR55_005966</name>
</gene>
<keyword evidence="5" id="KW-0158">Chromosome</keyword>
<keyword evidence="14" id="KW-1185">Reference proteome</keyword>
<keyword evidence="6" id="KW-0963">Cytoplasm</keyword>